<comment type="caution">
    <text evidence="2">The sequence shown here is derived from an EMBL/GenBank/DDBJ whole genome shotgun (WGS) entry which is preliminary data.</text>
</comment>
<evidence type="ECO:0000313" key="2">
    <source>
        <dbReference type="EMBL" id="RSL41694.1"/>
    </source>
</evidence>
<dbReference type="Proteomes" id="UP000287972">
    <property type="component" value="Unassembled WGS sequence"/>
</dbReference>
<evidence type="ECO:0000313" key="3">
    <source>
        <dbReference type="Proteomes" id="UP000287972"/>
    </source>
</evidence>
<feature type="compositionally biased region" description="Acidic residues" evidence="1">
    <location>
        <begin position="75"/>
        <end position="87"/>
    </location>
</feature>
<name>A0A428NLN0_9HYPO</name>
<dbReference type="AlphaFoldDB" id="A0A428NLN0"/>
<accession>A0A428NLN0</accession>
<organism evidence="2 3">
    <name type="scientific">Fusarium floridanum</name>
    <dbReference type="NCBI Taxonomy" id="1325733"/>
    <lineage>
        <taxon>Eukaryota</taxon>
        <taxon>Fungi</taxon>
        <taxon>Dikarya</taxon>
        <taxon>Ascomycota</taxon>
        <taxon>Pezizomycotina</taxon>
        <taxon>Sordariomycetes</taxon>
        <taxon>Hypocreomycetidae</taxon>
        <taxon>Hypocreales</taxon>
        <taxon>Nectriaceae</taxon>
        <taxon>Fusarium</taxon>
        <taxon>Fusarium solani species complex</taxon>
    </lineage>
</organism>
<sequence length="100" mass="10933">MVVLCDVERVRSERITSLEEAGRLSQGKKRNAIPNPNKFMALAEVLVSYDAISNPIQSTEEAEAVEDVIGGGGGVEEDEGLNLEAEELPTCRTHPRRPRS</sequence>
<proteinExistence type="predicted"/>
<gene>
    <name evidence="2" type="ORF">CEP51_016558</name>
</gene>
<feature type="region of interest" description="Disordered" evidence="1">
    <location>
        <begin position="70"/>
        <end position="100"/>
    </location>
</feature>
<protein>
    <submittedName>
        <fullName evidence="2">Uncharacterized protein</fullName>
    </submittedName>
</protein>
<reference evidence="2 3" key="1">
    <citation type="submission" date="2017-06" db="EMBL/GenBank/DDBJ databases">
        <title>Comparative genomic analysis of Ambrosia Fusariam Clade fungi.</title>
        <authorList>
            <person name="Stajich J.E."/>
            <person name="Carrillo J."/>
            <person name="Kijimoto T."/>
            <person name="Eskalen A."/>
            <person name="O'Donnell K."/>
            <person name="Kasson M."/>
        </authorList>
    </citation>
    <scope>NUCLEOTIDE SEQUENCE [LARGE SCALE GENOMIC DNA]</scope>
    <source>
        <strain evidence="2 3">NRRL62606</strain>
    </source>
</reference>
<dbReference type="EMBL" id="NKCL01001222">
    <property type="protein sequence ID" value="RSL41694.1"/>
    <property type="molecule type" value="Genomic_DNA"/>
</dbReference>
<evidence type="ECO:0000256" key="1">
    <source>
        <dbReference type="SAM" id="MobiDB-lite"/>
    </source>
</evidence>
<keyword evidence="3" id="KW-1185">Reference proteome</keyword>